<organism evidence="3 4">
    <name type="scientific">Gemmobacter caeni</name>
    <dbReference type="NCBI Taxonomy" id="589035"/>
    <lineage>
        <taxon>Bacteria</taxon>
        <taxon>Pseudomonadati</taxon>
        <taxon>Pseudomonadota</taxon>
        <taxon>Alphaproteobacteria</taxon>
        <taxon>Rhodobacterales</taxon>
        <taxon>Paracoccaceae</taxon>
        <taxon>Gemmobacter</taxon>
    </lineage>
</organism>
<dbReference type="RefSeq" id="WP_108127886.1">
    <property type="nucleotide sequence ID" value="NZ_QBKP01000002.1"/>
</dbReference>
<gene>
    <name evidence="3" type="ORF">C8N34_102245</name>
</gene>
<reference evidence="3 4" key="1">
    <citation type="submission" date="2018-04" db="EMBL/GenBank/DDBJ databases">
        <title>Genomic Encyclopedia of Archaeal and Bacterial Type Strains, Phase II (KMG-II): from individual species to whole genera.</title>
        <authorList>
            <person name="Goeker M."/>
        </authorList>
    </citation>
    <scope>NUCLEOTIDE SEQUENCE [LARGE SCALE GENOMIC DNA]</scope>
    <source>
        <strain evidence="3 4">DSM 21823</strain>
    </source>
</reference>
<protein>
    <submittedName>
        <fullName evidence="3">DNA binding protein with HTH domain</fullName>
    </submittedName>
</protein>
<accession>A0A2T6B8S0</accession>
<name>A0A2T6B8S0_9RHOB</name>
<dbReference type="OrthoDB" id="7838433at2"/>
<dbReference type="EMBL" id="QBKP01000002">
    <property type="protein sequence ID" value="PTX52465.1"/>
    <property type="molecule type" value="Genomic_DNA"/>
</dbReference>
<dbReference type="InterPro" id="IPR021068">
    <property type="entry name" value="HTH_DNA-bd"/>
</dbReference>
<evidence type="ECO:0000313" key="3">
    <source>
        <dbReference type="EMBL" id="PTX52465.1"/>
    </source>
</evidence>
<evidence type="ECO:0000256" key="1">
    <source>
        <dbReference type="SAM" id="MobiDB-lite"/>
    </source>
</evidence>
<feature type="domain" description="HTH DNA binding" evidence="2">
    <location>
        <begin position="268"/>
        <end position="322"/>
    </location>
</feature>
<keyword evidence="4" id="KW-1185">Reference proteome</keyword>
<evidence type="ECO:0000313" key="4">
    <source>
        <dbReference type="Proteomes" id="UP000244224"/>
    </source>
</evidence>
<evidence type="ECO:0000259" key="2">
    <source>
        <dbReference type="Pfam" id="PF11972"/>
    </source>
</evidence>
<sequence>MRAAEILERVLAIEVGAARIEGALLADPDLGRVWRAQAALTEACRSVGMEDISVQEGDLATRPLRVDPDEGETARGVWLAGETLRILLSPGDLVADPERAVRRCLGAGVRPDGSEGPMPEAEPDLVAAISTAMRDAPGPLIGALRAALTMRTLTGSASPSAERLLFLCADHAIRGGRAGREMTDPLPEGLGLTAGPGEPRWVLLPATALTSGGFRVWSPGSPNGLASLLDGMRDEVGRGLGALPTLRRWREFALVSGADRHGKSRMRDLVRLLMSRPIVTGQIVAEEIGVTPRGALNLIGEAADAGLLEELTRRRSYRAWAISPVAARIRHRTVARGMRGRPGRAAQSRAEGTDLTTDQGEARAPAPRDRSGEEAALAELDSALAEADRLLERYRPR</sequence>
<proteinExistence type="predicted"/>
<dbReference type="Pfam" id="PF11972">
    <property type="entry name" value="HTH_13"/>
    <property type="match status" value="1"/>
</dbReference>
<comment type="caution">
    <text evidence="3">The sequence shown here is derived from an EMBL/GenBank/DDBJ whole genome shotgun (WGS) entry which is preliminary data.</text>
</comment>
<feature type="region of interest" description="Disordered" evidence="1">
    <location>
        <begin position="335"/>
        <end position="376"/>
    </location>
</feature>
<dbReference type="Proteomes" id="UP000244224">
    <property type="component" value="Unassembled WGS sequence"/>
</dbReference>
<dbReference type="AlphaFoldDB" id="A0A2T6B8S0"/>